<dbReference type="AlphaFoldDB" id="A0A3B0RJT4"/>
<name>A0A3B0RJT4_9ZZZZ</name>
<protein>
    <submittedName>
        <fullName evidence="1">Uncharacterized protein</fullName>
    </submittedName>
</protein>
<dbReference type="EMBL" id="UOEF01000049">
    <property type="protein sequence ID" value="VAV88508.1"/>
    <property type="molecule type" value="Genomic_DNA"/>
</dbReference>
<organism evidence="1">
    <name type="scientific">hydrothermal vent metagenome</name>
    <dbReference type="NCBI Taxonomy" id="652676"/>
    <lineage>
        <taxon>unclassified sequences</taxon>
        <taxon>metagenomes</taxon>
        <taxon>ecological metagenomes</taxon>
    </lineage>
</organism>
<accession>A0A3B0RJT4</accession>
<proteinExistence type="predicted"/>
<evidence type="ECO:0000313" key="1">
    <source>
        <dbReference type="EMBL" id="VAV88508.1"/>
    </source>
</evidence>
<reference evidence="1" key="1">
    <citation type="submission" date="2018-06" db="EMBL/GenBank/DDBJ databases">
        <authorList>
            <person name="Zhirakovskaya E."/>
        </authorList>
    </citation>
    <scope>NUCLEOTIDE SEQUENCE</scope>
</reference>
<sequence length="75" mass="8167">MAKSECENGRRRGLLPRQGHFCALVQPFRCPADLTDLPHHYVAKAGNSAAIPALPLLALRQIASNLERPVYGFAA</sequence>
<gene>
    <name evidence="1" type="ORF">MNBD_ALPHA04-244</name>
</gene>